<evidence type="ECO:0000313" key="3">
    <source>
        <dbReference type="Proteomes" id="UP000254924"/>
    </source>
</evidence>
<keyword evidence="3" id="KW-1185">Reference proteome</keyword>
<reference evidence="2 3" key="1">
    <citation type="submission" date="2018-06" db="EMBL/GenBank/DDBJ databases">
        <authorList>
            <consortium name="Pathogen Informatics"/>
            <person name="Doyle S."/>
        </authorList>
    </citation>
    <scope>NUCLEOTIDE SEQUENCE [LARGE SCALE GENOMIC DNA]</scope>
    <source>
        <strain evidence="2 3">NCTC12224</strain>
    </source>
</reference>
<sequence length="183" mass="21397">MLISNGDMEKRPVRLLSKEYKKVKKLYESAFPAYERLPYLPLVLLATRKNTHFDAYYDGDTFCGFTYSVMSKEAVYILFLAVNDVHRGKGYGSAILEDFKERAGQRALVLTIEPLESDAKNYDERLKRLTFYERNGFKATPYTYHEGKEYYTVLATHDHLDEKELETLFKRAICYMVPVKLTK</sequence>
<protein>
    <submittedName>
        <fullName evidence="2">GNAT family acetyltransferase</fullName>
    </submittedName>
</protein>
<dbReference type="GO" id="GO:0016747">
    <property type="term" value="F:acyltransferase activity, transferring groups other than amino-acyl groups"/>
    <property type="evidence" value="ECO:0007669"/>
    <property type="project" value="InterPro"/>
</dbReference>
<keyword evidence="2" id="KW-0808">Transferase</keyword>
<accession>A0A380KC87</accession>
<dbReference type="Proteomes" id="UP000254924">
    <property type="component" value="Unassembled WGS sequence"/>
</dbReference>
<dbReference type="Gene3D" id="3.40.630.30">
    <property type="match status" value="1"/>
</dbReference>
<dbReference type="PROSITE" id="PS51186">
    <property type="entry name" value="GNAT"/>
    <property type="match status" value="1"/>
</dbReference>
<organism evidence="2 3">
    <name type="scientific">Streptococcus hyointestinalis</name>
    <dbReference type="NCBI Taxonomy" id="1337"/>
    <lineage>
        <taxon>Bacteria</taxon>
        <taxon>Bacillati</taxon>
        <taxon>Bacillota</taxon>
        <taxon>Bacilli</taxon>
        <taxon>Lactobacillales</taxon>
        <taxon>Streptococcaceae</taxon>
        <taxon>Streptococcus</taxon>
    </lineage>
</organism>
<evidence type="ECO:0000259" key="1">
    <source>
        <dbReference type="PROSITE" id="PS51186"/>
    </source>
</evidence>
<feature type="domain" description="N-acetyltransferase" evidence="1">
    <location>
        <begin position="8"/>
        <end position="166"/>
    </location>
</feature>
<evidence type="ECO:0000313" key="2">
    <source>
        <dbReference type="EMBL" id="SUN62538.1"/>
    </source>
</evidence>
<name>A0A380KC87_9STRE</name>
<dbReference type="EMBL" id="UHFN01000007">
    <property type="protein sequence ID" value="SUN62538.1"/>
    <property type="molecule type" value="Genomic_DNA"/>
</dbReference>
<dbReference type="CDD" id="cd04301">
    <property type="entry name" value="NAT_SF"/>
    <property type="match status" value="1"/>
</dbReference>
<dbReference type="SUPFAM" id="SSF55729">
    <property type="entry name" value="Acyl-CoA N-acyltransferases (Nat)"/>
    <property type="match status" value="1"/>
</dbReference>
<proteinExistence type="predicted"/>
<dbReference type="Pfam" id="PF13508">
    <property type="entry name" value="Acetyltransf_7"/>
    <property type="match status" value="1"/>
</dbReference>
<dbReference type="InterPro" id="IPR000182">
    <property type="entry name" value="GNAT_dom"/>
</dbReference>
<dbReference type="InterPro" id="IPR016181">
    <property type="entry name" value="Acyl_CoA_acyltransferase"/>
</dbReference>
<dbReference type="AlphaFoldDB" id="A0A380KC87"/>
<gene>
    <name evidence="2" type="ORF">NCTC12224_01943</name>
</gene>